<dbReference type="PROSITE" id="PS50102">
    <property type="entry name" value="RRM"/>
    <property type="match status" value="1"/>
</dbReference>
<dbReference type="AlphaFoldDB" id="A0A7E4V5W6"/>
<dbReference type="GO" id="GO:0003723">
    <property type="term" value="F:RNA binding"/>
    <property type="evidence" value="ECO:0007669"/>
    <property type="project" value="UniProtKB-UniRule"/>
</dbReference>
<reference evidence="4" key="2">
    <citation type="submission" date="2020-10" db="UniProtKB">
        <authorList>
            <consortium name="WormBaseParasite"/>
        </authorList>
    </citation>
    <scope>IDENTIFICATION</scope>
</reference>
<sequence>MRRLLGNRLLSQVAHLVEQQPSTQRQTLYLTHIKWVTGKQQVEKYFSRFGKVNDVAMFFDPETGLHRGFASVTFEKPEAATAAIQNKPHVIDGDVVGLELFMPLKSPKKFQTL</sequence>
<protein>
    <submittedName>
        <fullName evidence="4">RRM domain-containing protein</fullName>
    </submittedName>
</protein>
<dbReference type="Gene3D" id="3.30.70.330">
    <property type="match status" value="1"/>
</dbReference>
<dbReference type="Pfam" id="PF00076">
    <property type="entry name" value="RRM_1"/>
    <property type="match status" value="1"/>
</dbReference>
<organism evidence="3 4">
    <name type="scientific">Panagrellus redivivus</name>
    <name type="common">Microworm</name>
    <dbReference type="NCBI Taxonomy" id="6233"/>
    <lineage>
        <taxon>Eukaryota</taxon>
        <taxon>Metazoa</taxon>
        <taxon>Ecdysozoa</taxon>
        <taxon>Nematoda</taxon>
        <taxon>Chromadorea</taxon>
        <taxon>Rhabditida</taxon>
        <taxon>Tylenchina</taxon>
        <taxon>Panagrolaimomorpha</taxon>
        <taxon>Panagrolaimoidea</taxon>
        <taxon>Panagrolaimidae</taxon>
        <taxon>Panagrellus</taxon>
    </lineage>
</organism>
<dbReference type="PANTHER" id="PTHR15241">
    <property type="entry name" value="TRANSFORMER-2-RELATED"/>
    <property type="match status" value="1"/>
</dbReference>
<dbReference type="SUPFAM" id="SSF54928">
    <property type="entry name" value="RNA-binding domain, RBD"/>
    <property type="match status" value="1"/>
</dbReference>
<proteinExistence type="predicted"/>
<evidence type="ECO:0000313" key="3">
    <source>
        <dbReference type="Proteomes" id="UP000492821"/>
    </source>
</evidence>
<keyword evidence="1" id="KW-0694">RNA-binding</keyword>
<evidence type="ECO:0000313" key="4">
    <source>
        <dbReference type="WBParaSite" id="Pan_g16904.t1"/>
    </source>
</evidence>
<accession>A0A7E4V5W6</accession>
<dbReference type="InterPro" id="IPR000504">
    <property type="entry name" value="RRM_dom"/>
</dbReference>
<dbReference type="WBParaSite" id="Pan_g16904.t1">
    <property type="protein sequence ID" value="Pan_g16904.t1"/>
    <property type="gene ID" value="Pan_g16904"/>
</dbReference>
<dbReference type="InterPro" id="IPR012677">
    <property type="entry name" value="Nucleotide-bd_a/b_plait_sf"/>
</dbReference>
<dbReference type="Proteomes" id="UP000492821">
    <property type="component" value="Unassembled WGS sequence"/>
</dbReference>
<name>A0A7E4V5W6_PANRE</name>
<evidence type="ECO:0000256" key="1">
    <source>
        <dbReference type="PROSITE-ProRule" id="PRU00176"/>
    </source>
</evidence>
<evidence type="ECO:0000259" key="2">
    <source>
        <dbReference type="PROSITE" id="PS50102"/>
    </source>
</evidence>
<feature type="domain" description="RRM" evidence="2">
    <location>
        <begin position="26"/>
        <end position="107"/>
    </location>
</feature>
<reference evidence="3" key="1">
    <citation type="journal article" date="2013" name="Genetics">
        <title>The draft genome and transcriptome of Panagrellus redivivus are shaped by the harsh demands of a free-living lifestyle.</title>
        <authorList>
            <person name="Srinivasan J."/>
            <person name="Dillman A.R."/>
            <person name="Macchietto M.G."/>
            <person name="Heikkinen L."/>
            <person name="Lakso M."/>
            <person name="Fracchia K.M."/>
            <person name="Antoshechkin I."/>
            <person name="Mortazavi A."/>
            <person name="Wong G."/>
            <person name="Sternberg P.W."/>
        </authorList>
    </citation>
    <scope>NUCLEOTIDE SEQUENCE [LARGE SCALE GENOMIC DNA]</scope>
    <source>
        <strain evidence="3">MT8872</strain>
    </source>
</reference>
<dbReference type="InterPro" id="IPR035979">
    <property type="entry name" value="RBD_domain_sf"/>
</dbReference>
<dbReference type="SMART" id="SM00360">
    <property type="entry name" value="RRM"/>
    <property type="match status" value="1"/>
</dbReference>
<keyword evidence="3" id="KW-1185">Reference proteome</keyword>